<feature type="domain" description="CusB-like beta-barrel" evidence="3">
    <location>
        <begin position="216"/>
        <end position="291"/>
    </location>
</feature>
<evidence type="ECO:0000256" key="1">
    <source>
        <dbReference type="ARBA" id="ARBA00009477"/>
    </source>
</evidence>
<evidence type="ECO:0000259" key="4">
    <source>
        <dbReference type="Pfam" id="PF25967"/>
    </source>
</evidence>
<dbReference type="PANTHER" id="PTHR30469">
    <property type="entry name" value="MULTIDRUG RESISTANCE PROTEIN MDTA"/>
    <property type="match status" value="1"/>
</dbReference>
<dbReference type="SUPFAM" id="SSF111369">
    <property type="entry name" value="HlyD-like secretion proteins"/>
    <property type="match status" value="1"/>
</dbReference>
<evidence type="ECO:0000256" key="2">
    <source>
        <dbReference type="SAM" id="Phobius"/>
    </source>
</evidence>
<comment type="caution">
    <text evidence="6">The sequence shown here is derived from an EMBL/GenBank/DDBJ whole genome shotgun (WGS) entry which is preliminary data.</text>
</comment>
<keyword evidence="7" id="KW-1185">Reference proteome</keyword>
<feature type="transmembrane region" description="Helical" evidence="2">
    <location>
        <begin position="21"/>
        <end position="42"/>
    </location>
</feature>
<feature type="domain" description="Multidrug resistance protein MdtA-like C-terminal permuted SH3" evidence="4">
    <location>
        <begin position="342"/>
        <end position="374"/>
    </location>
</feature>
<dbReference type="Proteomes" id="UP001267878">
    <property type="component" value="Unassembled WGS sequence"/>
</dbReference>
<dbReference type="Gene3D" id="1.10.287.470">
    <property type="entry name" value="Helix hairpin bin"/>
    <property type="match status" value="1"/>
</dbReference>
<name>A0ABU1VSZ0_9GAMM</name>
<evidence type="ECO:0000259" key="5">
    <source>
        <dbReference type="Pfam" id="PF25973"/>
    </source>
</evidence>
<reference evidence="6 7" key="1">
    <citation type="submission" date="2023-07" db="EMBL/GenBank/DDBJ databases">
        <title>Sorghum-associated microbial communities from plants grown in Nebraska, USA.</title>
        <authorList>
            <person name="Schachtman D."/>
        </authorList>
    </citation>
    <scope>NUCLEOTIDE SEQUENCE [LARGE SCALE GENOMIC DNA]</scope>
    <source>
        <strain evidence="6 7">BE187</strain>
    </source>
</reference>
<dbReference type="Gene3D" id="2.40.50.100">
    <property type="match status" value="1"/>
</dbReference>
<sequence length="402" mass="43439">MARHDSPRTSATREPSSKKRMFWMLLITGLVFGLVFGVKAFFAAQTNKYFDNMPQPPATISAGIAQQQTWHDTVQGVGTMVAVNGTQVTTESPGVISEIHFKPGDQVKAGAVLLQLNASTEVATLKSLEATAHLTATQRDRYYELAQTKLVSRDEADKRAADAATARAQVDAQRALVERKTIRAPFSGVLGIRKVNLGQYVEPGAELVSLQQLDPIYLNFTLPEQRLPAIRQGSVVSVQVDAMPGQKFEGTITSVEPQVDPQTRNFQVQATLRNPDNALRPGTFARVTFDQGSEQRVVVIPQTAISFNPYGNSVYVITQAPAKADPAQAKPEGKPPGPALVVKQRFVKTGATHGDLIAITEGLKPGERVATSGLLKLRNDAAVIINNSVLPTSEKAPTPVNR</sequence>
<dbReference type="InterPro" id="IPR058627">
    <property type="entry name" value="MdtA-like_C"/>
</dbReference>
<keyword evidence="2" id="KW-0472">Membrane</keyword>
<dbReference type="Pfam" id="PF25954">
    <property type="entry name" value="Beta-barrel_RND_2"/>
    <property type="match status" value="1"/>
</dbReference>
<dbReference type="Pfam" id="PF25973">
    <property type="entry name" value="BSH_CzcB"/>
    <property type="match status" value="1"/>
</dbReference>
<evidence type="ECO:0000313" key="6">
    <source>
        <dbReference type="EMBL" id="MDR7100597.1"/>
    </source>
</evidence>
<dbReference type="RefSeq" id="WP_310055555.1">
    <property type="nucleotide sequence ID" value="NZ_JAVDVW010000002.1"/>
</dbReference>
<accession>A0ABU1VSZ0</accession>
<dbReference type="Gene3D" id="2.40.30.170">
    <property type="match status" value="1"/>
</dbReference>
<keyword evidence="2" id="KW-0812">Transmembrane</keyword>
<gene>
    <name evidence="6" type="ORF">J2X04_002978</name>
</gene>
<feature type="domain" description="CzcB-like barrel-sandwich hybrid" evidence="5">
    <location>
        <begin position="87"/>
        <end position="209"/>
    </location>
</feature>
<dbReference type="Pfam" id="PF25967">
    <property type="entry name" value="RND-MFP_C"/>
    <property type="match status" value="1"/>
</dbReference>
<proteinExistence type="inferred from homology"/>
<evidence type="ECO:0000259" key="3">
    <source>
        <dbReference type="Pfam" id="PF25954"/>
    </source>
</evidence>
<dbReference type="InterPro" id="IPR006143">
    <property type="entry name" value="RND_pump_MFP"/>
</dbReference>
<dbReference type="InterPro" id="IPR058647">
    <property type="entry name" value="BSH_CzcB-like"/>
</dbReference>
<organism evidence="6 7">
    <name type="scientific">Agrilutibacter niabensis</name>
    <dbReference type="NCBI Taxonomy" id="380628"/>
    <lineage>
        <taxon>Bacteria</taxon>
        <taxon>Pseudomonadati</taxon>
        <taxon>Pseudomonadota</taxon>
        <taxon>Gammaproteobacteria</taxon>
        <taxon>Lysobacterales</taxon>
        <taxon>Lysobacteraceae</taxon>
        <taxon>Agrilutibacter</taxon>
    </lineage>
</organism>
<evidence type="ECO:0000313" key="7">
    <source>
        <dbReference type="Proteomes" id="UP001267878"/>
    </source>
</evidence>
<dbReference type="InterPro" id="IPR058792">
    <property type="entry name" value="Beta-barrel_RND_2"/>
</dbReference>
<dbReference type="PANTHER" id="PTHR30469:SF11">
    <property type="entry name" value="BLL4320 PROTEIN"/>
    <property type="match status" value="1"/>
</dbReference>
<keyword evidence="2" id="KW-1133">Transmembrane helix</keyword>
<protein>
    <submittedName>
        <fullName evidence="6">Membrane fusion protein (Multidrug efflux system)</fullName>
    </submittedName>
</protein>
<dbReference type="NCBIfam" id="TIGR01730">
    <property type="entry name" value="RND_mfp"/>
    <property type="match status" value="1"/>
</dbReference>
<comment type="similarity">
    <text evidence="1">Belongs to the membrane fusion protein (MFP) (TC 8.A.1) family.</text>
</comment>
<dbReference type="EMBL" id="JAVDVW010000002">
    <property type="protein sequence ID" value="MDR7100597.1"/>
    <property type="molecule type" value="Genomic_DNA"/>
</dbReference>
<dbReference type="Gene3D" id="2.40.420.20">
    <property type="match status" value="1"/>
</dbReference>